<dbReference type="Pfam" id="PF00060">
    <property type="entry name" value="Lig_chan"/>
    <property type="match status" value="1"/>
</dbReference>
<protein>
    <recommendedName>
        <fullName evidence="12">Ionotropic glutamate receptor C-terminal domain-containing protein</fullName>
    </recommendedName>
</protein>
<dbReference type="InterPro" id="IPR052192">
    <property type="entry name" value="Insect_Ionotropic_Sensory_Rcpt"/>
</dbReference>
<feature type="transmembrane region" description="Helical" evidence="10">
    <location>
        <begin position="266"/>
        <end position="291"/>
    </location>
</feature>
<name>A0A164M7R0_9CRUS</name>
<comment type="similarity">
    <text evidence="2">Belongs to the glutamate-gated ion channel (TC 1.A.10.1) family.</text>
</comment>
<feature type="domain" description="Ionotropic glutamate receptor C-terminal" evidence="12">
    <location>
        <begin position="179"/>
        <end position="479"/>
    </location>
</feature>
<evidence type="ECO:0000256" key="1">
    <source>
        <dbReference type="ARBA" id="ARBA00004651"/>
    </source>
</evidence>
<evidence type="ECO:0000256" key="5">
    <source>
        <dbReference type="ARBA" id="ARBA00022989"/>
    </source>
</evidence>
<feature type="region of interest" description="Disordered" evidence="9">
    <location>
        <begin position="207"/>
        <end position="233"/>
    </location>
</feature>
<evidence type="ECO:0000256" key="6">
    <source>
        <dbReference type="ARBA" id="ARBA00023136"/>
    </source>
</evidence>
<gene>
    <name evidence="13" type="ORF">APZ42_032159</name>
</gene>
<dbReference type="SUPFAM" id="SSF53850">
    <property type="entry name" value="Periplasmic binding protein-like II"/>
    <property type="match status" value="1"/>
</dbReference>
<sequence>MFRQLQLLRPTFLVQFVIILSFSVSSAEPLSSLKTRQGHVNNPLADQHLNVLWARRGGEYNSSYIGPKKGGLMVDYLARRFNFTYSFLTVNEIYLYAVGKAKRGLVDYLLDGKELISFSNFPTPPKKQCDLLVHDVLLTTENYKTMELTLPWHRSIIVLMVPVPLITTNLDAVIKPFQWPVWTGIGISVITIIFFLKLTDRSPFAMSQTSEVSPSPTQQTEKADEICDHSSSTQTKKEPWNMYLYVFGMLLSQGGSCIRKHWSSRLVAGVWSLATFVFVQAYTSTLFTYIVTPSTAPLLVESVYDVVNKPHIQLVIERGRGFESTIMNTREKTGIFKQLRDKLMAFPKTRCYGASDCVALVKDGPNVVHGNAFVYVADYMINDFKITGKCNFQVARESFWPIIVGFGLQKGSLYTEPINKGILEMWDNGLMNLWESWFRAIPGKCENNFKQVNRSPTRVKTSPLSLKNLAGAFVVLSVGYGLSLLVFVVEHIMGYANRQRDRKRRNNFL</sequence>
<accession>A0A164M7R0</accession>
<evidence type="ECO:0000313" key="14">
    <source>
        <dbReference type="Proteomes" id="UP000076858"/>
    </source>
</evidence>
<evidence type="ECO:0000256" key="7">
    <source>
        <dbReference type="ARBA" id="ARBA00023170"/>
    </source>
</evidence>
<dbReference type="STRING" id="35525.A0A164M7R0"/>
<organism evidence="13 14">
    <name type="scientific">Daphnia magna</name>
    <dbReference type="NCBI Taxonomy" id="35525"/>
    <lineage>
        <taxon>Eukaryota</taxon>
        <taxon>Metazoa</taxon>
        <taxon>Ecdysozoa</taxon>
        <taxon>Arthropoda</taxon>
        <taxon>Crustacea</taxon>
        <taxon>Branchiopoda</taxon>
        <taxon>Diplostraca</taxon>
        <taxon>Cladocera</taxon>
        <taxon>Anomopoda</taxon>
        <taxon>Daphniidae</taxon>
        <taxon>Daphnia</taxon>
    </lineage>
</organism>
<keyword evidence="3" id="KW-1003">Cell membrane</keyword>
<dbReference type="PANTHER" id="PTHR42643:SF24">
    <property type="entry name" value="IONOTROPIC RECEPTOR 60A"/>
    <property type="match status" value="1"/>
</dbReference>
<feature type="compositionally biased region" description="Polar residues" evidence="9">
    <location>
        <begin position="207"/>
        <end position="220"/>
    </location>
</feature>
<keyword evidence="6 10" id="KW-0472">Membrane</keyword>
<evidence type="ECO:0000259" key="12">
    <source>
        <dbReference type="Pfam" id="PF00060"/>
    </source>
</evidence>
<dbReference type="OrthoDB" id="6614738at2759"/>
<keyword evidence="14" id="KW-1185">Reference proteome</keyword>
<evidence type="ECO:0000256" key="9">
    <source>
        <dbReference type="SAM" id="MobiDB-lite"/>
    </source>
</evidence>
<comment type="subcellular location">
    <subcellularLocation>
        <location evidence="1">Cell membrane</location>
        <topology evidence="1">Multi-pass membrane protein</topology>
    </subcellularLocation>
</comment>
<keyword evidence="7" id="KW-0675">Receptor</keyword>
<dbReference type="GO" id="GO:0050906">
    <property type="term" value="P:detection of stimulus involved in sensory perception"/>
    <property type="evidence" value="ECO:0007669"/>
    <property type="project" value="UniProtKB-ARBA"/>
</dbReference>
<evidence type="ECO:0000256" key="4">
    <source>
        <dbReference type="ARBA" id="ARBA00022692"/>
    </source>
</evidence>
<keyword evidence="5 10" id="KW-1133">Transmembrane helix</keyword>
<keyword evidence="4 10" id="KW-0812">Transmembrane</keyword>
<dbReference type="AlphaFoldDB" id="A0A164M7R0"/>
<evidence type="ECO:0000256" key="3">
    <source>
        <dbReference type="ARBA" id="ARBA00022475"/>
    </source>
</evidence>
<keyword evidence="8" id="KW-0325">Glycoprotein</keyword>
<evidence type="ECO:0000256" key="2">
    <source>
        <dbReference type="ARBA" id="ARBA00008685"/>
    </source>
</evidence>
<dbReference type="GO" id="GO:0005886">
    <property type="term" value="C:plasma membrane"/>
    <property type="evidence" value="ECO:0007669"/>
    <property type="project" value="UniProtKB-SubCell"/>
</dbReference>
<evidence type="ECO:0000256" key="11">
    <source>
        <dbReference type="SAM" id="SignalP"/>
    </source>
</evidence>
<evidence type="ECO:0000256" key="8">
    <source>
        <dbReference type="ARBA" id="ARBA00023180"/>
    </source>
</evidence>
<dbReference type="EMBL" id="LRGB01003056">
    <property type="protein sequence ID" value="KZS04811.1"/>
    <property type="molecule type" value="Genomic_DNA"/>
</dbReference>
<feature type="transmembrane region" description="Helical" evidence="10">
    <location>
        <begin position="179"/>
        <end position="198"/>
    </location>
</feature>
<evidence type="ECO:0000313" key="13">
    <source>
        <dbReference type="EMBL" id="KZS04811.1"/>
    </source>
</evidence>
<dbReference type="PANTHER" id="PTHR42643">
    <property type="entry name" value="IONOTROPIC RECEPTOR 20A-RELATED"/>
    <property type="match status" value="1"/>
</dbReference>
<feature type="signal peptide" evidence="11">
    <location>
        <begin position="1"/>
        <end position="27"/>
    </location>
</feature>
<feature type="chain" id="PRO_5007851670" description="Ionotropic glutamate receptor C-terminal domain-containing protein" evidence="11">
    <location>
        <begin position="28"/>
        <end position="509"/>
    </location>
</feature>
<proteinExistence type="inferred from homology"/>
<evidence type="ECO:0000256" key="10">
    <source>
        <dbReference type="SAM" id="Phobius"/>
    </source>
</evidence>
<feature type="transmembrane region" description="Helical" evidence="10">
    <location>
        <begin position="469"/>
        <end position="496"/>
    </location>
</feature>
<reference evidence="13 14" key="1">
    <citation type="submission" date="2016-03" db="EMBL/GenBank/DDBJ databases">
        <title>EvidentialGene: Evidence-directed Construction of Genes on Genomes.</title>
        <authorList>
            <person name="Gilbert D.G."/>
            <person name="Choi J.-H."/>
            <person name="Mockaitis K."/>
            <person name="Colbourne J."/>
            <person name="Pfrender M."/>
        </authorList>
    </citation>
    <scope>NUCLEOTIDE SEQUENCE [LARGE SCALE GENOMIC DNA]</scope>
    <source>
        <strain evidence="13 14">Xinb3</strain>
        <tissue evidence="13">Complete organism</tissue>
    </source>
</reference>
<comment type="caution">
    <text evidence="13">The sequence shown here is derived from an EMBL/GenBank/DDBJ whole genome shotgun (WGS) entry which is preliminary data.</text>
</comment>
<keyword evidence="11" id="KW-0732">Signal</keyword>
<dbReference type="Proteomes" id="UP000076858">
    <property type="component" value="Unassembled WGS sequence"/>
</dbReference>
<dbReference type="Gene3D" id="1.10.287.70">
    <property type="match status" value="1"/>
</dbReference>
<dbReference type="GO" id="GO:0015276">
    <property type="term" value="F:ligand-gated monoatomic ion channel activity"/>
    <property type="evidence" value="ECO:0007669"/>
    <property type="project" value="InterPro"/>
</dbReference>
<dbReference type="InterPro" id="IPR001320">
    <property type="entry name" value="Iontro_rcpt_C"/>
</dbReference>